<accession>A0A5B0Q2J8</accession>
<sequence length="636" mass="70228">MSNLPQPHSGSRPIDHNIQAPLTRTGHHQHISLLSPSSAQDINHHLQEQHSSLLAHRIHHHPLELPQQEQQQQQEQEQQEKEKEKEKRHRRSQTVSSICSDFNSLIECYSPNLYSTPSTLSLQSSIGSPYIWRNPKPLSPNSEPPTSIHSDSSQADKNNNNNTGIPICSAPHQTLSQTPLLSLIAPEHIQNMSSSILPHKLSHFRSSFKPAKSAVPLNTISQPTPAARPSPLKLPPSSSVGLVIDPESWAHSDESEGESDRLKDRASDQDDDDDEVPLSQLRTKPSLGELPASPIKPDHHHHHQQQSSFSKVLKRYRSSRSLRSLSKKTSEGPMAMAAASQQPQQPVCRSRQTVNTRGERACPAQPPPLPTRTLRPAISSPNLSHPVLHQPLQASPPPPPPSSATRLAFPRCPRPPAPSPHNGAGLSSLQHPSPPPLHLFPSSSPAEFLPTPPSSISPPARSLKLSSPQSSVSARSSSERDLYRRMRRRHQEDLALLYSHSSSKPLAGPELLLPKPSPIDAALFGMLNDAQRRALRIRSDILAQLPIPPIMPRKSDWQKVLEGMETALVGSLWKMKMAKQKSKAVQTNPAHQLTFDFLITAILRMKNLLPDKHQLLHINIALVNIPSEEISHQAPG</sequence>
<evidence type="ECO:0000313" key="2">
    <source>
        <dbReference type="EMBL" id="KAA1107337.1"/>
    </source>
</evidence>
<gene>
    <name evidence="2" type="ORF">PGT21_010590</name>
</gene>
<dbReference type="AlphaFoldDB" id="A0A5B0Q2J8"/>
<organism evidence="2 3">
    <name type="scientific">Puccinia graminis f. sp. tritici</name>
    <dbReference type="NCBI Taxonomy" id="56615"/>
    <lineage>
        <taxon>Eukaryota</taxon>
        <taxon>Fungi</taxon>
        <taxon>Dikarya</taxon>
        <taxon>Basidiomycota</taxon>
        <taxon>Pucciniomycotina</taxon>
        <taxon>Pucciniomycetes</taxon>
        <taxon>Pucciniales</taxon>
        <taxon>Pucciniaceae</taxon>
        <taxon>Puccinia</taxon>
    </lineage>
</organism>
<comment type="caution">
    <text evidence="2">The sequence shown here is derived from an EMBL/GenBank/DDBJ whole genome shotgun (WGS) entry which is preliminary data.</text>
</comment>
<feature type="compositionally biased region" description="Low complexity" evidence="1">
    <location>
        <begin position="462"/>
        <end position="476"/>
    </location>
</feature>
<evidence type="ECO:0000313" key="3">
    <source>
        <dbReference type="Proteomes" id="UP000324748"/>
    </source>
</evidence>
<feature type="region of interest" description="Disordered" evidence="1">
    <location>
        <begin position="133"/>
        <end position="171"/>
    </location>
</feature>
<name>A0A5B0Q2J8_PUCGR</name>
<feature type="compositionally biased region" description="Low complexity" evidence="1">
    <location>
        <begin position="67"/>
        <end position="76"/>
    </location>
</feature>
<feature type="compositionally biased region" description="Basic and acidic residues" evidence="1">
    <location>
        <begin position="248"/>
        <end position="268"/>
    </location>
</feature>
<evidence type="ECO:0000256" key="1">
    <source>
        <dbReference type="SAM" id="MobiDB-lite"/>
    </source>
</evidence>
<feature type="compositionally biased region" description="Low complexity" evidence="1">
    <location>
        <begin position="333"/>
        <end position="346"/>
    </location>
</feature>
<feature type="region of interest" description="Disordered" evidence="1">
    <location>
        <begin position="216"/>
        <end position="483"/>
    </location>
</feature>
<dbReference type="Proteomes" id="UP000324748">
    <property type="component" value="Unassembled WGS sequence"/>
</dbReference>
<dbReference type="OrthoDB" id="10581284at2759"/>
<dbReference type="EMBL" id="VSWC01000029">
    <property type="protein sequence ID" value="KAA1107337.1"/>
    <property type="molecule type" value="Genomic_DNA"/>
</dbReference>
<feature type="region of interest" description="Disordered" evidence="1">
    <location>
        <begin position="66"/>
        <end position="96"/>
    </location>
</feature>
<protein>
    <submittedName>
        <fullName evidence="2">Uncharacterized protein</fullName>
    </submittedName>
</protein>
<reference evidence="2 3" key="1">
    <citation type="submission" date="2019-05" db="EMBL/GenBank/DDBJ databases">
        <title>Emergence of the Ug99 lineage of the wheat stem rust pathogen through somatic hybridization.</title>
        <authorList>
            <person name="Li F."/>
            <person name="Upadhyaya N.M."/>
            <person name="Sperschneider J."/>
            <person name="Matny O."/>
            <person name="Nguyen-Phuc H."/>
            <person name="Mago R."/>
            <person name="Raley C."/>
            <person name="Miller M.E."/>
            <person name="Silverstein K.A.T."/>
            <person name="Henningsen E."/>
            <person name="Hirsch C.D."/>
            <person name="Visser B."/>
            <person name="Pretorius Z.A."/>
            <person name="Steffenson B.J."/>
            <person name="Schwessinger B."/>
            <person name="Dodds P.N."/>
            <person name="Figueroa M."/>
        </authorList>
    </citation>
    <scope>NUCLEOTIDE SEQUENCE [LARGE SCALE GENOMIC DNA]</scope>
    <source>
        <strain evidence="2">21-0</strain>
    </source>
</reference>
<feature type="compositionally biased region" description="Polar residues" evidence="1">
    <location>
        <begin position="139"/>
        <end position="164"/>
    </location>
</feature>
<keyword evidence="3" id="KW-1185">Reference proteome</keyword>
<proteinExistence type="predicted"/>